<protein>
    <recommendedName>
        <fullName evidence="1">ARB-07466-like C-terminal domain-containing protein</fullName>
    </recommendedName>
</protein>
<evidence type="ECO:0000259" key="1">
    <source>
        <dbReference type="Pfam" id="PF26571"/>
    </source>
</evidence>
<dbReference type="STRING" id="59750.AWC31_11385"/>
<name>A0A132PBJ6_9MYCO</name>
<organism evidence="2 3">
    <name type="scientific">Mycolicibacterium wolinskyi</name>
    <dbReference type="NCBI Taxonomy" id="59750"/>
    <lineage>
        <taxon>Bacteria</taxon>
        <taxon>Bacillati</taxon>
        <taxon>Actinomycetota</taxon>
        <taxon>Actinomycetes</taxon>
        <taxon>Mycobacteriales</taxon>
        <taxon>Mycobacteriaceae</taxon>
        <taxon>Mycolicibacterium</taxon>
    </lineage>
</organism>
<dbReference type="AlphaFoldDB" id="A0A132PBJ6"/>
<dbReference type="InterPro" id="IPR058593">
    <property type="entry name" value="ARB_07466-like_C"/>
</dbReference>
<sequence>MGRHRLAERRRSRRSAVVGAVVIPAATILIAGADTVPTFNPEVRCCAEVKPAAAVAPPVAKPAPAPLPPADARAARRDIRVPLPVGKAPEKGLQVETILAARAVSAAFPEILTIGGVRSDPLKWHPHGLAIDVMIPHYATPEGKALGERIVAYVLDNADRFGVNHIIFRQTLYRHDGSKKRMSDRGGDTANHYDHVHIATNGGGYPTGHETYLR</sequence>
<proteinExistence type="predicted"/>
<dbReference type="PATRIC" id="fig|59750.3.peg.5185"/>
<reference evidence="2 3" key="1">
    <citation type="submission" date="2015-07" db="EMBL/GenBank/DDBJ databases">
        <title>A draft genome sequence of Mycobacterium wolinskyi.</title>
        <authorList>
            <person name="de Man T.J."/>
            <person name="Perry K.A."/>
            <person name="Coulliette A.D."/>
            <person name="Jensen B."/>
            <person name="Toney N.C."/>
            <person name="Limbago B.M."/>
            <person name="Noble-Wang J."/>
        </authorList>
    </citation>
    <scope>NUCLEOTIDE SEQUENCE [LARGE SCALE GENOMIC DNA]</scope>
    <source>
        <strain evidence="2 3">CDC_01</strain>
    </source>
</reference>
<keyword evidence="3" id="KW-1185">Reference proteome</keyword>
<dbReference type="EMBL" id="LGTW01000037">
    <property type="protein sequence ID" value="KWX19705.1"/>
    <property type="molecule type" value="Genomic_DNA"/>
</dbReference>
<gene>
    <name evidence="2" type="ORF">AFM11_34230</name>
</gene>
<feature type="domain" description="ARB-07466-like C-terminal" evidence="1">
    <location>
        <begin position="90"/>
        <end position="193"/>
    </location>
</feature>
<comment type="caution">
    <text evidence="2">The sequence shown here is derived from an EMBL/GenBank/DDBJ whole genome shotgun (WGS) entry which is preliminary data.</text>
</comment>
<evidence type="ECO:0000313" key="3">
    <source>
        <dbReference type="Proteomes" id="UP000070612"/>
    </source>
</evidence>
<evidence type="ECO:0000313" key="2">
    <source>
        <dbReference type="EMBL" id="KWX19705.1"/>
    </source>
</evidence>
<dbReference type="Pfam" id="PF26571">
    <property type="entry name" value="VldE"/>
    <property type="match status" value="1"/>
</dbReference>
<dbReference type="RefSeq" id="WP_084357036.1">
    <property type="nucleotide sequence ID" value="NZ_LGTW01000037.1"/>
</dbReference>
<dbReference type="Proteomes" id="UP000070612">
    <property type="component" value="Unassembled WGS sequence"/>
</dbReference>
<accession>A0A132PBJ6</accession>